<feature type="signal peptide" evidence="2">
    <location>
        <begin position="1"/>
        <end position="18"/>
    </location>
</feature>
<dbReference type="CDD" id="cd13671">
    <property type="entry name" value="PBP2_TRAP_SBP_like_3"/>
    <property type="match status" value="1"/>
</dbReference>
<name>A0A1V2GTK0_9PROT</name>
<organism evidence="3 4">
    <name type="scientific">Teichococcus deserti</name>
    <dbReference type="NCBI Taxonomy" id="1817963"/>
    <lineage>
        <taxon>Bacteria</taxon>
        <taxon>Pseudomonadati</taxon>
        <taxon>Pseudomonadota</taxon>
        <taxon>Alphaproteobacteria</taxon>
        <taxon>Acetobacterales</taxon>
        <taxon>Roseomonadaceae</taxon>
        <taxon>Roseomonas</taxon>
    </lineage>
</organism>
<gene>
    <name evidence="3" type="ORF">BKE38_28795</name>
</gene>
<protein>
    <submittedName>
        <fullName evidence="3">C4-dicarboxylate ABC transporter</fullName>
    </submittedName>
</protein>
<evidence type="ECO:0000313" key="3">
    <source>
        <dbReference type="EMBL" id="ONG43583.1"/>
    </source>
</evidence>
<keyword evidence="1 2" id="KW-0732">Signal</keyword>
<dbReference type="NCBIfam" id="TIGR00787">
    <property type="entry name" value="dctP"/>
    <property type="match status" value="1"/>
</dbReference>
<feature type="chain" id="PRO_5012098301" evidence="2">
    <location>
        <begin position="19"/>
        <end position="331"/>
    </location>
</feature>
<dbReference type="PIRSF" id="PIRSF006470">
    <property type="entry name" value="DctB"/>
    <property type="match status" value="1"/>
</dbReference>
<dbReference type="GO" id="GO:0055085">
    <property type="term" value="P:transmembrane transport"/>
    <property type="evidence" value="ECO:0007669"/>
    <property type="project" value="InterPro"/>
</dbReference>
<evidence type="ECO:0000256" key="1">
    <source>
        <dbReference type="ARBA" id="ARBA00022729"/>
    </source>
</evidence>
<dbReference type="RefSeq" id="WP_076960608.1">
    <property type="nucleotide sequence ID" value="NZ_MLCO01000473.1"/>
</dbReference>
<dbReference type="AlphaFoldDB" id="A0A1V2GTK0"/>
<comment type="caution">
    <text evidence="3">The sequence shown here is derived from an EMBL/GenBank/DDBJ whole genome shotgun (WGS) entry which is preliminary data.</text>
</comment>
<dbReference type="GO" id="GO:0030246">
    <property type="term" value="F:carbohydrate binding"/>
    <property type="evidence" value="ECO:0007669"/>
    <property type="project" value="TreeGrafter"/>
</dbReference>
<dbReference type="Gene3D" id="3.40.190.170">
    <property type="entry name" value="Bacterial extracellular solute-binding protein, family 7"/>
    <property type="match status" value="1"/>
</dbReference>
<keyword evidence="4" id="KW-1185">Reference proteome</keyword>
<evidence type="ECO:0000313" key="4">
    <source>
        <dbReference type="Proteomes" id="UP000188879"/>
    </source>
</evidence>
<dbReference type="PANTHER" id="PTHR33376:SF2">
    <property type="entry name" value="DICARBOXYLATE-BINDING PERIPLASMIC PROTEIN"/>
    <property type="match status" value="1"/>
</dbReference>
<dbReference type="Pfam" id="PF03480">
    <property type="entry name" value="DctP"/>
    <property type="match status" value="1"/>
</dbReference>
<evidence type="ECO:0000256" key="2">
    <source>
        <dbReference type="SAM" id="SignalP"/>
    </source>
</evidence>
<dbReference type="InterPro" id="IPR004682">
    <property type="entry name" value="TRAP_DctP"/>
</dbReference>
<dbReference type="Proteomes" id="UP000188879">
    <property type="component" value="Unassembled WGS sequence"/>
</dbReference>
<dbReference type="PANTHER" id="PTHR33376">
    <property type="match status" value="1"/>
</dbReference>
<dbReference type="NCBIfam" id="NF037995">
    <property type="entry name" value="TRAP_S1"/>
    <property type="match status" value="1"/>
</dbReference>
<dbReference type="EMBL" id="MLCO01000473">
    <property type="protein sequence ID" value="ONG43583.1"/>
    <property type="molecule type" value="Genomic_DNA"/>
</dbReference>
<dbReference type="GO" id="GO:0030288">
    <property type="term" value="C:outer membrane-bounded periplasmic space"/>
    <property type="evidence" value="ECO:0007669"/>
    <property type="project" value="InterPro"/>
</dbReference>
<sequence length="331" mass="36935">MPITLPRRRALLAASAFAAPALIGFKASAQAINLRSADIHPDGYPTVEGVKIMAKLAKERSNGRINIQVFHSRQLGEEKDTLEQTRFGVIDLNRTNFAPLNNLVPETVIPGLPFLFRDESHMHRVMDGEIGSEILAGAEKHGLIGLCCYDSGARSMYNRLRPINSPAEMKGMKIRVQQSDLWLAMMRALGANPTPLPTGEIYSALQTGVVDGAENNYPTYQSQRHFEVSKYYSVTEHSMSPEILVMSKRSYDRLGKDMQTVLRESARDSVPEMRKLWVARSEAAKAEVVTAGTQINTVDKKPFEQAMAPVYEQFARDARLKAMVQRIRETA</sequence>
<proteinExistence type="predicted"/>
<dbReference type="InterPro" id="IPR038404">
    <property type="entry name" value="TRAP_DctP_sf"/>
</dbReference>
<accession>A0A1V2GTK0</accession>
<reference evidence="3 4" key="1">
    <citation type="submission" date="2016-10" db="EMBL/GenBank/DDBJ databases">
        <title>Draft Genome sequence of Roseomonas sp. strain M3.</title>
        <authorList>
            <person name="Subhash Y."/>
            <person name="Lee S."/>
        </authorList>
    </citation>
    <scope>NUCLEOTIDE SEQUENCE [LARGE SCALE GENOMIC DNA]</scope>
    <source>
        <strain evidence="3 4">M3</strain>
    </source>
</reference>
<dbReference type="OrthoDB" id="8204956at2"/>
<dbReference type="InterPro" id="IPR018389">
    <property type="entry name" value="DctP_fam"/>
</dbReference>